<evidence type="ECO:0000313" key="3">
    <source>
        <dbReference type="Proteomes" id="UP000031271"/>
    </source>
</evidence>
<dbReference type="InterPro" id="IPR011330">
    <property type="entry name" value="Glyco_hydro/deAcase_b/a-brl"/>
</dbReference>
<evidence type="ECO:0000313" key="4">
    <source>
        <dbReference type="Proteomes" id="UP000182276"/>
    </source>
</evidence>
<dbReference type="EMBL" id="FNHO01000002">
    <property type="protein sequence ID" value="SDM08372.1"/>
    <property type="molecule type" value="Genomic_DNA"/>
</dbReference>
<dbReference type="Pfam" id="PF10096">
    <property type="entry name" value="DUF2334"/>
    <property type="match status" value="1"/>
</dbReference>
<dbReference type="EMBL" id="CP007511">
    <property type="protein sequence ID" value="AJE15942.1"/>
    <property type="molecule type" value="Genomic_DNA"/>
</dbReference>
<reference evidence="3" key="1">
    <citation type="submission" date="2014-03" db="EMBL/GenBank/DDBJ databases">
        <title>Complete genome of Pseudomonas balearica DSM 6083T, a sewage water isolate from an enrichment with 2-methylnaphthalene.</title>
        <authorList>
            <person name="Salva-Serra F."/>
            <person name="Jaen-Luchoro D."/>
            <person name="Busquets A."/>
            <person name="Pena A."/>
            <person name="Gomila M."/>
            <person name="Bosch R."/>
            <person name="Nogales B."/>
            <person name="Garcia-Valdes E."/>
            <person name="Lalucat J."/>
            <person name="Bennasar A."/>
        </authorList>
    </citation>
    <scope>NUCLEOTIDE SEQUENCE [LARGE SCALE GENOMIC DNA]</scope>
    <source>
        <strain evidence="3">DSM 6083</strain>
    </source>
</reference>
<proteinExistence type="predicted"/>
<reference evidence="1 3" key="3">
    <citation type="journal article" name="Genome Announc.">
        <title>Complete Genome Sequence of Pseudomonas balearica DSM 6083T.</title>
        <authorList>
            <person name="Bennasar-Figueras A."/>
            <person name="Salva-Serra F."/>
            <person name="Jaen-Luchoro D."/>
            <person name="Segui C."/>
            <person name="Aliaga F."/>
            <person name="Busquets A."/>
            <person name="Gomila M."/>
            <person name="Moore E.R."/>
            <person name="Lalucat J."/>
        </authorList>
    </citation>
    <scope>NUCLEOTIDE SEQUENCE [LARGE SCALE GENOMIC DNA]</scope>
    <source>
        <strain evidence="3">DSM 6083</strain>
        <strain evidence="1">DSM6083</strain>
    </source>
</reference>
<dbReference type="GO" id="GO:0005975">
    <property type="term" value="P:carbohydrate metabolic process"/>
    <property type="evidence" value="ECO:0007669"/>
    <property type="project" value="InterPro"/>
</dbReference>
<reference evidence="2 4" key="2">
    <citation type="submission" date="2016-10" db="EMBL/GenBank/DDBJ databases">
        <authorList>
            <person name="Varghese N."/>
            <person name="Submissions S."/>
        </authorList>
    </citation>
    <scope>NUCLEOTIDE SEQUENCE [LARGE SCALE GENOMIC DNA]</scope>
    <source>
        <strain evidence="2 4">DSM 6083</strain>
    </source>
</reference>
<organism evidence="1 3">
    <name type="scientific">Stutzerimonas balearica DSM 6083</name>
    <dbReference type="NCBI Taxonomy" id="1123016"/>
    <lineage>
        <taxon>Bacteria</taxon>
        <taxon>Pseudomonadati</taxon>
        <taxon>Pseudomonadota</taxon>
        <taxon>Gammaproteobacteria</taxon>
        <taxon>Pseudomonadales</taxon>
        <taxon>Pseudomonadaceae</taxon>
        <taxon>Stutzerimonas</taxon>
    </lineage>
</organism>
<dbReference type="Proteomes" id="UP000031271">
    <property type="component" value="Chromosome"/>
</dbReference>
<dbReference type="GeneID" id="77260855"/>
<evidence type="ECO:0000313" key="1">
    <source>
        <dbReference type="EMBL" id="AJE15942.1"/>
    </source>
</evidence>
<dbReference type="SUPFAM" id="SSF88713">
    <property type="entry name" value="Glycoside hydrolase/deacetylase"/>
    <property type="match status" value="1"/>
</dbReference>
<dbReference type="KEGG" id="pbm:CL52_13180"/>
<dbReference type="InterPro" id="IPR018763">
    <property type="entry name" value="DUF2334"/>
</dbReference>
<dbReference type="CDD" id="cd11374">
    <property type="entry name" value="CE4_u10"/>
    <property type="match status" value="1"/>
</dbReference>
<name>A0A8D3Y2R1_9GAMM</name>
<keyword evidence="4" id="KW-1185">Reference proteome</keyword>
<dbReference type="AlphaFoldDB" id="A0A8D3Y2R1"/>
<accession>A0A8D3Y2R1</accession>
<dbReference type="Gene3D" id="3.20.20.370">
    <property type="entry name" value="Glycoside hydrolase/deacetylase"/>
    <property type="match status" value="1"/>
</dbReference>
<dbReference type="RefSeq" id="WP_041109308.1">
    <property type="nucleotide sequence ID" value="NZ_CP007511.1"/>
</dbReference>
<dbReference type="Proteomes" id="UP000182276">
    <property type="component" value="Unassembled WGS sequence"/>
</dbReference>
<protein>
    <submittedName>
        <fullName evidence="1">Deacetylase</fullName>
    </submittedName>
</protein>
<evidence type="ECO:0000313" key="2">
    <source>
        <dbReference type="EMBL" id="SDM08372.1"/>
    </source>
</evidence>
<gene>
    <name evidence="1" type="ORF">CL52_13180</name>
    <name evidence="2" type="ORF">SAMN05660875_102118</name>
</gene>
<sequence>MAERAVMMVLHDVAPETWPDYRGFVERVDALGNVPMTWLVVPDFHGRNALERHPQFCAMLEGRLARGDELVLHGCYHADDGPAPRTPREWFMRRVYTHEGEFYALDSGEARRRLAHGIGLFERHGWPLHGFVAPAWLMSEGTRAALRETGLSYTSDPQHFYQLPDFTPIRAPGLVWSARSSWRRGVSWAVSERQLQASRAAPLIRLGLHPVDMRHAFSRDYWLKVLERLLREGREPMTKIDWLRRHRPASAAA</sequence>